<keyword evidence="2" id="KW-0732">Signal</keyword>
<evidence type="ECO:0000256" key="1">
    <source>
        <dbReference type="SAM" id="MobiDB-lite"/>
    </source>
</evidence>
<protein>
    <submittedName>
        <fullName evidence="3">Uncharacterized protein</fullName>
    </submittedName>
</protein>
<dbReference type="RefSeq" id="WP_245472669.1">
    <property type="nucleotide sequence ID" value="NZ_CP030760.1"/>
</dbReference>
<gene>
    <name evidence="3" type="ORF">DLJ82_1805</name>
</gene>
<evidence type="ECO:0000256" key="2">
    <source>
        <dbReference type="SAM" id="SignalP"/>
    </source>
</evidence>
<sequence length="383" mass="43863">MIRMIIFLVIALATGTAHASGLPFFPNTNVPDYTAKLVVHDTLDGKDNWRVVQHHNGWTHVEETQGDETYIWYGHFFQNIVLSTVKKDGEEIKRFSIRQVEPSYDYLGIKQVKETNDVETVGGEECRWRQIVRRPPPEGPIWMTCLTSDGIEVATKVLFSKGKLMSEARLIEIKRGPVPEAEVLPPRQLFDASTWLKPLRTYPDRPPSAVDFEAKLVTRASDNPSIDKTSEVRLLRHYPWWFRRRDGKDGSIRIEVWNELENQGIVYSSSKRERRIVGGRSSPEPKPPFSRFSSQTGMENLGEQGQFLGENCTWYNLTPNMAGSSHKQCITSDGIPLKDEQWYGRSAVESFDTVAFTRRPVDIDEMQPPREYLDPSAWGYALQ</sequence>
<feature type="region of interest" description="Disordered" evidence="1">
    <location>
        <begin position="272"/>
        <end position="292"/>
    </location>
</feature>
<feature type="chain" id="PRO_5016335970" evidence="2">
    <location>
        <begin position="20"/>
        <end position="383"/>
    </location>
</feature>
<feature type="signal peptide" evidence="2">
    <location>
        <begin position="1"/>
        <end position="19"/>
    </location>
</feature>
<dbReference type="Proteomes" id="UP000251166">
    <property type="component" value="Chromosome"/>
</dbReference>
<name>A0A2Z4YDS1_RHILE</name>
<accession>A0A2Z4YDS1</accession>
<proteinExistence type="predicted"/>
<evidence type="ECO:0000313" key="4">
    <source>
        <dbReference type="Proteomes" id="UP000251166"/>
    </source>
</evidence>
<evidence type="ECO:0000313" key="3">
    <source>
        <dbReference type="EMBL" id="AXA39406.1"/>
    </source>
</evidence>
<reference evidence="3 4" key="1">
    <citation type="submission" date="2018-07" db="EMBL/GenBank/DDBJ databases">
        <title>Rhizobium leguminosarum strain:ATCC 14479 Genome sequencing and assembly.</title>
        <authorList>
            <person name="Chakraborty R."/>
        </authorList>
    </citation>
    <scope>NUCLEOTIDE SEQUENCE [LARGE SCALE GENOMIC DNA]</scope>
    <source>
        <strain evidence="3 4">ATCC 14479</strain>
    </source>
</reference>
<dbReference type="EMBL" id="CP030760">
    <property type="protein sequence ID" value="AXA39406.1"/>
    <property type="molecule type" value="Genomic_DNA"/>
</dbReference>
<organism evidence="3 4">
    <name type="scientific">Rhizobium leguminosarum</name>
    <dbReference type="NCBI Taxonomy" id="384"/>
    <lineage>
        <taxon>Bacteria</taxon>
        <taxon>Pseudomonadati</taxon>
        <taxon>Pseudomonadota</taxon>
        <taxon>Alphaproteobacteria</taxon>
        <taxon>Hyphomicrobiales</taxon>
        <taxon>Rhizobiaceae</taxon>
        <taxon>Rhizobium/Agrobacterium group</taxon>
        <taxon>Rhizobium</taxon>
    </lineage>
</organism>
<dbReference type="AlphaFoldDB" id="A0A2Z4YDS1"/>